<dbReference type="GO" id="GO:0005737">
    <property type="term" value="C:cytoplasm"/>
    <property type="evidence" value="ECO:0007669"/>
    <property type="project" value="TreeGrafter"/>
</dbReference>
<dbReference type="CDD" id="cd09019">
    <property type="entry name" value="galactose_mutarotase_like"/>
    <property type="match status" value="1"/>
</dbReference>
<keyword evidence="6 8" id="KW-0413">Isomerase</keyword>
<dbReference type="Gene3D" id="2.70.98.10">
    <property type="match status" value="1"/>
</dbReference>
<dbReference type="InterPro" id="IPR014718">
    <property type="entry name" value="GH-type_carb-bd"/>
</dbReference>
<proteinExistence type="inferred from homology"/>
<dbReference type="Pfam" id="PF01263">
    <property type="entry name" value="Aldose_epim"/>
    <property type="match status" value="1"/>
</dbReference>
<dbReference type="NCBIfam" id="NF008277">
    <property type="entry name" value="PRK11055.1"/>
    <property type="match status" value="1"/>
</dbReference>
<dbReference type="STRING" id="708126.BW727_102057"/>
<dbReference type="OrthoDB" id="9779408at2"/>
<dbReference type="GO" id="GO:0033499">
    <property type="term" value="P:galactose catabolic process via UDP-galactose, Leloir pathway"/>
    <property type="evidence" value="ECO:0007669"/>
    <property type="project" value="TreeGrafter"/>
</dbReference>
<comment type="similarity">
    <text evidence="3 8">Belongs to the aldose epimerase family.</text>
</comment>
<dbReference type="SUPFAM" id="SSF74650">
    <property type="entry name" value="Galactose mutarotase-like"/>
    <property type="match status" value="1"/>
</dbReference>
<dbReference type="PANTHER" id="PTHR10091">
    <property type="entry name" value="ALDOSE-1-EPIMERASE"/>
    <property type="match status" value="1"/>
</dbReference>
<dbReference type="AlphaFoldDB" id="A0A1S6IS40"/>
<dbReference type="RefSeq" id="WP_062468306.1">
    <property type="nucleotide sequence ID" value="NZ_BBYN01000006.1"/>
</dbReference>
<dbReference type="GO" id="GO:0006006">
    <property type="term" value="P:glucose metabolic process"/>
    <property type="evidence" value="ECO:0007669"/>
    <property type="project" value="TreeGrafter"/>
</dbReference>
<evidence type="ECO:0000256" key="11">
    <source>
        <dbReference type="PIRSR" id="PIRSR005096-3"/>
    </source>
</evidence>
<dbReference type="GO" id="GO:0004034">
    <property type="term" value="F:aldose 1-epimerase activity"/>
    <property type="evidence" value="ECO:0007669"/>
    <property type="project" value="UniProtKB-EC"/>
</dbReference>
<dbReference type="PANTHER" id="PTHR10091:SF0">
    <property type="entry name" value="GALACTOSE MUTAROTASE"/>
    <property type="match status" value="1"/>
</dbReference>
<feature type="active site" description="Proton acceptor" evidence="9">
    <location>
        <position position="312"/>
    </location>
</feature>
<feature type="binding site" evidence="10">
    <location>
        <position position="251"/>
    </location>
    <ligand>
        <name>beta-D-galactose</name>
        <dbReference type="ChEBI" id="CHEBI:27667"/>
    </ligand>
</feature>
<dbReference type="InterPro" id="IPR015443">
    <property type="entry name" value="Aldose_1-epimerase"/>
</dbReference>
<dbReference type="InterPro" id="IPR008183">
    <property type="entry name" value="Aldose_1/G6P_1-epimerase"/>
</dbReference>
<evidence type="ECO:0000256" key="4">
    <source>
        <dbReference type="ARBA" id="ARBA00013185"/>
    </source>
</evidence>
<evidence type="ECO:0000256" key="10">
    <source>
        <dbReference type="PIRSR" id="PIRSR005096-2"/>
    </source>
</evidence>
<name>A0A1S6IS40_9LACT</name>
<dbReference type="GO" id="GO:0030246">
    <property type="term" value="F:carbohydrate binding"/>
    <property type="evidence" value="ECO:0007669"/>
    <property type="project" value="InterPro"/>
</dbReference>
<evidence type="ECO:0000313" key="12">
    <source>
        <dbReference type="EMBL" id="AQS54371.1"/>
    </source>
</evidence>
<dbReference type="InterPro" id="IPR018052">
    <property type="entry name" value="Ald1_epimerase_CS"/>
</dbReference>
<evidence type="ECO:0000256" key="7">
    <source>
        <dbReference type="ARBA" id="ARBA00023277"/>
    </source>
</evidence>
<organism evidence="12 13">
    <name type="scientific">Jeotgalibaca dankookensis</name>
    <dbReference type="NCBI Taxonomy" id="708126"/>
    <lineage>
        <taxon>Bacteria</taxon>
        <taxon>Bacillati</taxon>
        <taxon>Bacillota</taxon>
        <taxon>Bacilli</taxon>
        <taxon>Lactobacillales</taxon>
        <taxon>Carnobacteriaceae</taxon>
        <taxon>Jeotgalibaca</taxon>
    </lineage>
</organism>
<feature type="binding site" evidence="11">
    <location>
        <begin position="179"/>
        <end position="181"/>
    </location>
    <ligand>
        <name>beta-D-galactose</name>
        <dbReference type="ChEBI" id="CHEBI:27667"/>
    </ligand>
</feature>
<dbReference type="PIRSF" id="PIRSF005096">
    <property type="entry name" value="GALM"/>
    <property type="match status" value="1"/>
</dbReference>
<gene>
    <name evidence="12" type="primary">mro</name>
    <name evidence="12" type="ORF">BW727_102057</name>
</gene>
<comment type="pathway">
    <text evidence="2 8">Carbohydrate metabolism; hexose metabolism.</text>
</comment>
<feature type="active site" description="Proton donor" evidence="9">
    <location>
        <position position="179"/>
    </location>
</feature>
<evidence type="ECO:0000256" key="1">
    <source>
        <dbReference type="ARBA" id="ARBA00001614"/>
    </source>
</evidence>
<evidence type="ECO:0000256" key="2">
    <source>
        <dbReference type="ARBA" id="ARBA00005028"/>
    </source>
</evidence>
<evidence type="ECO:0000313" key="13">
    <source>
        <dbReference type="Proteomes" id="UP000188993"/>
    </source>
</evidence>
<evidence type="ECO:0000256" key="3">
    <source>
        <dbReference type="ARBA" id="ARBA00006206"/>
    </source>
</evidence>
<dbReference type="KEGG" id="jda:BW727_102057"/>
<dbReference type="InterPro" id="IPR011013">
    <property type="entry name" value="Gal_mutarotase_sf_dom"/>
</dbReference>
<keyword evidence="7 8" id="KW-0119">Carbohydrate metabolism</keyword>
<evidence type="ECO:0000256" key="6">
    <source>
        <dbReference type="ARBA" id="ARBA00023235"/>
    </source>
</evidence>
<dbReference type="EMBL" id="CP019728">
    <property type="protein sequence ID" value="AQS54371.1"/>
    <property type="molecule type" value="Genomic_DNA"/>
</dbReference>
<reference evidence="12 13" key="1">
    <citation type="journal article" date="2014" name="Int. J. Syst. Evol. Microbiol.">
        <title>Jeotgalibaca dankookensis gen. nov., sp. nov., a member of the family Carnobacteriaceae, isolated from seujeot (Korean traditional food).</title>
        <authorList>
            <person name="Lee D.G."/>
            <person name="Trujillo M.E."/>
            <person name="Kang H."/>
            <person name="Ahn T.Y."/>
        </authorList>
    </citation>
    <scope>NUCLEOTIDE SEQUENCE [LARGE SCALE GENOMIC DNA]</scope>
    <source>
        <strain evidence="12 13">EX-07</strain>
    </source>
</reference>
<evidence type="ECO:0000256" key="9">
    <source>
        <dbReference type="PIRSR" id="PIRSR005096-1"/>
    </source>
</evidence>
<evidence type="ECO:0000256" key="8">
    <source>
        <dbReference type="PIRNR" id="PIRNR005096"/>
    </source>
</evidence>
<dbReference type="PROSITE" id="PS00545">
    <property type="entry name" value="ALDOSE_1_EPIMERASE"/>
    <property type="match status" value="1"/>
</dbReference>
<evidence type="ECO:0000256" key="5">
    <source>
        <dbReference type="ARBA" id="ARBA00014165"/>
    </source>
</evidence>
<protein>
    <recommendedName>
        <fullName evidence="5 8">Aldose 1-epimerase</fullName>
        <ecNumber evidence="4 8">5.1.3.3</ecNumber>
    </recommendedName>
</protein>
<dbReference type="UniPathway" id="UPA00242"/>
<comment type="catalytic activity">
    <reaction evidence="1 8">
        <text>alpha-D-glucose = beta-D-glucose</text>
        <dbReference type="Rhea" id="RHEA:10264"/>
        <dbReference type="ChEBI" id="CHEBI:15903"/>
        <dbReference type="ChEBI" id="CHEBI:17925"/>
        <dbReference type="EC" id="5.1.3.3"/>
    </reaction>
</comment>
<keyword evidence="13" id="KW-1185">Reference proteome</keyword>
<dbReference type="EC" id="5.1.3.3" evidence="4 8"/>
<dbReference type="Proteomes" id="UP000188993">
    <property type="component" value="Chromosome"/>
</dbReference>
<accession>A0A1S6IS40</accession>
<sequence length="347" mass="38847">MHIKERLFGKTAGKEVMAITLTNRSGASITAMTYGASLLEWSVPDKAGKFDNITLAFDNLEDYVTHRPFYGATVGRVAGRVAHGSFEIDGDPYQLETNQETNHLHGGNSGLDTKVWDYQTEQDDQEARIIFSYLDAEGSNRYPGNLKIQVTYTFTEDNKWKINYQAETDAPTLFNPTNHVYFNLHGTVSKTILDHQLFVDADRFVELNEQSIPTGRRPDVAGPPFDFRTARLTSQATESTHPQTLQVSGLDHPFVLNHDANRLDVSLYDPQSGRKITMKTSEPVVVIFMHNGASPLKIANNPIPAYAGITLETQDYPDAINQAHFGSIVLRPGETYRSETTYSFHIE</sequence>
<dbReference type="InterPro" id="IPR047215">
    <property type="entry name" value="Galactose_mutarotase-like"/>
</dbReference>